<evidence type="ECO:0000313" key="4">
    <source>
        <dbReference type="EMBL" id="MCS5713270.1"/>
    </source>
</evidence>
<dbReference type="Pfam" id="PF00144">
    <property type="entry name" value="Beta-lactamase"/>
    <property type="match status" value="1"/>
</dbReference>
<feature type="region of interest" description="Disordered" evidence="1">
    <location>
        <begin position="27"/>
        <end position="53"/>
    </location>
</feature>
<evidence type="ECO:0000256" key="1">
    <source>
        <dbReference type="SAM" id="MobiDB-lite"/>
    </source>
</evidence>
<protein>
    <submittedName>
        <fullName evidence="4">Beta-lactamase family protein</fullName>
    </submittedName>
</protein>
<feature type="compositionally biased region" description="Low complexity" evidence="1">
    <location>
        <begin position="32"/>
        <end position="41"/>
    </location>
</feature>
<sequence length="395" mass="41159">MKTRPIGAAVVAVTALLLAGCASGGSGGSGGTDAAPSGASSPVATRPAAPEGELPAELQSALQKVVDDTMAEYEVPGAAVGVWVPGEGSWTSATGLADVEKELPVSTDMVWPIRSVTKSYTVTLLLQLVDEGRASLDDTIDQYLDGVTDGDTITLRQLAGMTSGNADYTNKAFQDVFAEDPTRIFTLDELNSFALGQPARSAPGTDRVYTNSNINFLGAVIEKITGEPFSEVLQERVLDPLGQTGTEYIVDTTTWAAPHPTGYIVDDGVPEPQQENSSVLQAAGSMFSTLDDGRVWADTLGDGTLVSAGSQSAREEGGPLDAGPPYDLYALGIGETDGWWGHNGEGLGFTAATFHDPQSGASIVVYMNESNNPDAHPADQTFRRLAEVLANGVSS</sequence>
<organism evidence="4 5">
    <name type="scientific">Herbiconiux gentiana</name>
    <dbReference type="NCBI Taxonomy" id="2970912"/>
    <lineage>
        <taxon>Bacteria</taxon>
        <taxon>Bacillati</taxon>
        <taxon>Actinomycetota</taxon>
        <taxon>Actinomycetes</taxon>
        <taxon>Micrococcales</taxon>
        <taxon>Microbacteriaceae</taxon>
        <taxon>Herbiconiux</taxon>
    </lineage>
</organism>
<dbReference type="PANTHER" id="PTHR46825:SF7">
    <property type="entry name" value="D-ALANYL-D-ALANINE CARBOXYPEPTIDASE"/>
    <property type="match status" value="1"/>
</dbReference>
<proteinExistence type="predicted"/>
<dbReference type="PROSITE" id="PS51257">
    <property type="entry name" value="PROKAR_LIPOPROTEIN"/>
    <property type="match status" value="1"/>
</dbReference>
<keyword evidence="2" id="KW-0732">Signal</keyword>
<dbReference type="Gene3D" id="3.40.710.10">
    <property type="entry name" value="DD-peptidase/beta-lactamase superfamily"/>
    <property type="match status" value="1"/>
</dbReference>
<comment type="caution">
    <text evidence="4">The sequence shown here is derived from an EMBL/GenBank/DDBJ whole genome shotgun (WGS) entry which is preliminary data.</text>
</comment>
<feature type="signal peptide" evidence="2">
    <location>
        <begin position="1"/>
        <end position="24"/>
    </location>
</feature>
<reference evidence="4" key="1">
    <citation type="submission" date="2022-08" db="EMBL/GenBank/DDBJ databases">
        <authorList>
            <person name="Deng Y."/>
            <person name="Han X.-F."/>
            <person name="Zhang Y.-Q."/>
        </authorList>
    </citation>
    <scope>NUCLEOTIDE SEQUENCE</scope>
    <source>
        <strain evidence="4">CPCC 205716</strain>
    </source>
</reference>
<dbReference type="SUPFAM" id="SSF56601">
    <property type="entry name" value="beta-lactamase/transpeptidase-like"/>
    <property type="match status" value="1"/>
</dbReference>
<feature type="domain" description="Beta-lactamase-related" evidence="3">
    <location>
        <begin position="62"/>
        <end position="386"/>
    </location>
</feature>
<evidence type="ECO:0000259" key="3">
    <source>
        <dbReference type="Pfam" id="PF00144"/>
    </source>
</evidence>
<feature type="chain" id="PRO_5047175661" evidence="2">
    <location>
        <begin position="25"/>
        <end position="395"/>
    </location>
</feature>
<dbReference type="Proteomes" id="UP001165580">
    <property type="component" value="Unassembled WGS sequence"/>
</dbReference>
<evidence type="ECO:0000256" key="2">
    <source>
        <dbReference type="SAM" id="SignalP"/>
    </source>
</evidence>
<accession>A0ABT2GAT3</accession>
<dbReference type="InterPro" id="IPR050491">
    <property type="entry name" value="AmpC-like"/>
</dbReference>
<name>A0ABT2GAT3_9MICO</name>
<gene>
    <name evidence="4" type="ORF">NVV95_01750</name>
</gene>
<evidence type="ECO:0000313" key="5">
    <source>
        <dbReference type="Proteomes" id="UP001165580"/>
    </source>
</evidence>
<dbReference type="PANTHER" id="PTHR46825">
    <property type="entry name" value="D-ALANYL-D-ALANINE-CARBOXYPEPTIDASE/ENDOPEPTIDASE AMPH"/>
    <property type="match status" value="1"/>
</dbReference>
<dbReference type="InterPro" id="IPR012338">
    <property type="entry name" value="Beta-lactam/transpept-like"/>
</dbReference>
<dbReference type="InterPro" id="IPR001466">
    <property type="entry name" value="Beta-lactam-related"/>
</dbReference>
<dbReference type="RefSeq" id="WP_259484815.1">
    <property type="nucleotide sequence ID" value="NZ_JANTEZ010000001.1"/>
</dbReference>
<keyword evidence="5" id="KW-1185">Reference proteome</keyword>
<dbReference type="EMBL" id="JANTEZ010000001">
    <property type="protein sequence ID" value="MCS5713270.1"/>
    <property type="molecule type" value="Genomic_DNA"/>
</dbReference>